<dbReference type="AlphaFoldDB" id="A0A9N7YXE5"/>
<proteinExistence type="predicted"/>
<protein>
    <submittedName>
        <fullName evidence="2">Uncharacterized protein</fullName>
    </submittedName>
</protein>
<feature type="region of interest" description="Disordered" evidence="1">
    <location>
        <begin position="21"/>
        <end position="40"/>
    </location>
</feature>
<dbReference type="Proteomes" id="UP001153269">
    <property type="component" value="Unassembled WGS sequence"/>
</dbReference>
<gene>
    <name evidence="2" type="ORF">PLEPLA_LOCUS31189</name>
</gene>
<comment type="caution">
    <text evidence="2">The sequence shown here is derived from an EMBL/GenBank/DDBJ whole genome shotgun (WGS) entry which is preliminary data.</text>
</comment>
<evidence type="ECO:0000313" key="3">
    <source>
        <dbReference type="Proteomes" id="UP001153269"/>
    </source>
</evidence>
<evidence type="ECO:0000313" key="2">
    <source>
        <dbReference type="EMBL" id="CAB1443473.1"/>
    </source>
</evidence>
<name>A0A9N7YXE5_PLEPL</name>
<sequence length="189" mass="20822">MDRFPRFFPFFGNQKQAARLSAVSSQSTTAGKQRDEKKGKGIEDLKRLIRMSWLRQRAEQTHSRRLQGLSNRSHEEAVKNKTTKTVPVLFNYVSPPTRLSGSPKTLVISYISHALCTKAAISLTGNLLWSITTSHSAMAQAAVIDAAVQTSQTLPRPPVSRSHPRPLCLPCFPQSSAPVSPGPRPPSIH</sequence>
<organism evidence="2 3">
    <name type="scientific">Pleuronectes platessa</name>
    <name type="common">European plaice</name>
    <dbReference type="NCBI Taxonomy" id="8262"/>
    <lineage>
        <taxon>Eukaryota</taxon>
        <taxon>Metazoa</taxon>
        <taxon>Chordata</taxon>
        <taxon>Craniata</taxon>
        <taxon>Vertebrata</taxon>
        <taxon>Euteleostomi</taxon>
        <taxon>Actinopterygii</taxon>
        <taxon>Neopterygii</taxon>
        <taxon>Teleostei</taxon>
        <taxon>Neoteleostei</taxon>
        <taxon>Acanthomorphata</taxon>
        <taxon>Carangaria</taxon>
        <taxon>Pleuronectiformes</taxon>
        <taxon>Pleuronectoidei</taxon>
        <taxon>Pleuronectidae</taxon>
        <taxon>Pleuronectes</taxon>
    </lineage>
</organism>
<evidence type="ECO:0000256" key="1">
    <source>
        <dbReference type="SAM" id="MobiDB-lite"/>
    </source>
</evidence>
<feature type="region of interest" description="Disordered" evidence="1">
    <location>
        <begin position="61"/>
        <end position="80"/>
    </location>
</feature>
<feature type="compositionally biased region" description="Polar residues" evidence="1">
    <location>
        <begin position="22"/>
        <end position="31"/>
    </location>
</feature>
<accession>A0A9N7YXE5</accession>
<keyword evidence="3" id="KW-1185">Reference proteome</keyword>
<dbReference type="EMBL" id="CADEAL010003112">
    <property type="protein sequence ID" value="CAB1443473.1"/>
    <property type="molecule type" value="Genomic_DNA"/>
</dbReference>
<reference evidence="2" key="1">
    <citation type="submission" date="2020-03" db="EMBL/GenBank/DDBJ databases">
        <authorList>
            <person name="Weist P."/>
        </authorList>
    </citation>
    <scope>NUCLEOTIDE SEQUENCE</scope>
</reference>